<accession>A0A7R9MFB6</accession>
<keyword evidence="4 8" id="KW-0808">Transferase</keyword>
<reference evidence="9" key="1">
    <citation type="submission" date="2020-11" db="EMBL/GenBank/DDBJ databases">
        <authorList>
            <person name="Tran Van P."/>
        </authorList>
    </citation>
    <scope>NUCLEOTIDE SEQUENCE</scope>
</reference>
<dbReference type="Pfam" id="PF00406">
    <property type="entry name" value="ADK"/>
    <property type="match status" value="1"/>
</dbReference>
<dbReference type="InterPro" id="IPR000850">
    <property type="entry name" value="Adenylat/UMP-CMP_kin"/>
</dbReference>
<keyword evidence="7" id="KW-0067">ATP-binding</keyword>
<dbReference type="Proteomes" id="UP000728032">
    <property type="component" value="Unassembled WGS sequence"/>
</dbReference>
<evidence type="ECO:0000256" key="6">
    <source>
        <dbReference type="ARBA" id="ARBA00022777"/>
    </source>
</evidence>
<comment type="similarity">
    <text evidence="8">Belongs to the adenylate kinase family.</text>
</comment>
<evidence type="ECO:0000256" key="5">
    <source>
        <dbReference type="ARBA" id="ARBA00022741"/>
    </source>
</evidence>
<sequence>MANPVIIFVIGGPGSGKGTQCEKICKKYGFTHLSTGDLLREEVASGSDLGQSCNEVMKKGKLVSNEQVLALLKKAIHNNSRTNGFLIDGFPRQLDQAIAFEKEVSPCNIILFFRCSDDVMIKRLMNRGLTSGRVDDNEETIKHRLDTFHDNSVPIVEHFGEKVVSIWAEREPNVIFNDVVRALDTLPKGSKEVKK</sequence>
<feature type="non-terminal residue" evidence="9">
    <location>
        <position position="1"/>
    </location>
</feature>
<dbReference type="EMBL" id="OC931463">
    <property type="protein sequence ID" value="CAD7659141.1"/>
    <property type="molecule type" value="Genomic_DNA"/>
</dbReference>
<dbReference type="GO" id="GO:0004017">
    <property type="term" value="F:AMP kinase activity"/>
    <property type="evidence" value="ECO:0007669"/>
    <property type="project" value="UniProtKB-EC"/>
</dbReference>
<dbReference type="GO" id="GO:0005737">
    <property type="term" value="C:cytoplasm"/>
    <property type="evidence" value="ECO:0007669"/>
    <property type="project" value="UniProtKB-SubCell"/>
</dbReference>
<keyword evidence="3" id="KW-0963">Cytoplasm</keyword>
<evidence type="ECO:0000313" key="10">
    <source>
        <dbReference type="Proteomes" id="UP000728032"/>
    </source>
</evidence>
<dbReference type="EMBL" id="CAJPVJ010016638">
    <property type="protein sequence ID" value="CAG2176303.1"/>
    <property type="molecule type" value="Genomic_DNA"/>
</dbReference>
<organism evidence="9">
    <name type="scientific">Oppiella nova</name>
    <dbReference type="NCBI Taxonomy" id="334625"/>
    <lineage>
        <taxon>Eukaryota</taxon>
        <taxon>Metazoa</taxon>
        <taxon>Ecdysozoa</taxon>
        <taxon>Arthropoda</taxon>
        <taxon>Chelicerata</taxon>
        <taxon>Arachnida</taxon>
        <taxon>Acari</taxon>
        <taxon>Acariformes</taxon>
        <taxon>Sarcoptiformes</taxon>
        <taxon>Oribatida</taxon>
        <taxon>Brachypylina</taxon>
        <taxon>Oppioidea</taxon>
        <taxon>Oppiidae</taxon>
        <taxon>Oppiella</taxon>
    </lineage>
</organism>
<evidence type="ECO:0000256" key="1">
    <source>
        <dbReference type="ARBA" id="ARBA00004496"/>
    </source>
</evidence>
<dbReference type="InterPro" id="IPR033690">
    <property type="entry name" value="Adenylat_kinase_CS"/>
</dbReference>
<dbReference type="CDD" id="cd01428">
    <property type="entry name" value="ADK"/>
    <property type="match status" value="1"/>
</dbReference>
<evidence type="ECO:0000256" key="4">
    <source>
        <dbReference type="ARBA" id="ARBA00022679"/>
    </source>
</evidence>
<keyword evidence="6 8" id="KW-0418">Kinase</keyword>
<dbReference type="FunFam" id="3.40.50.300:FF:000315">
    <property type="entry name" value="Adenylate kinase 1"/>
    <property type="match status" value="1"/>
</dbReference>
<dbReference type="EC" id="2.7.4.3" evidence="2"/>
<gene>
    <name evidence="9" type="ORF">ONB1V03_LOCUS15737</name>
</gene>
<comment type="subcellular location">
    <subcellularLocation>
        <location evidence="1">Cytoplasm</location>
    </subcellularLocation>
</comment>
<dbReference type="Gene3D" id="3.40.50.300">
    <property type="entry name" value="P-loop containing nucleotide triphosphate hydrolases"/>
    <property type="match status" value="1"/>
</dbReference>
<dbReference type="SUPFAM" id="SSF52540">
    <property type="entry name" value="P-loop containing nucleoside triphosphate hydrolases"/>
    <property type="match status" value="1"/>
</dbReference>
<dbReference type="AlphaFoldDB" id="A0A7R9MFB6"/>
<evidence type="ECO:0000256" key="8">
    <source>
        <dbReference type="RuleBase" id="RU003330"/>
    </source>
</evidence>
<proteinExistence type="inferred from homology"/>
<name>A0A7R9MFB6_9ACAR</name>
<dbReference type="PROSITE" id="PS00113">
    <property type="entry name" value="ADENYLATE_KINASE"/>
    <property type="match status" value="1"/>
</dbReference>
<dbReference type="HAMAP" id="MF_00235">
    <property type="entry name" value="Adenylate_kinase_Adk"/>
    <property type="match status" value="1"/>
</dbReference>
<dbReference type="InterPro" id="IPR027417">
    <property type="entry name" value="P-loop_NTPase"/>
</dbReference>
<evidence type="ECO:0000256" key="2">
    <source>
        <dbReference type="ARBA" id="ARBA00012955"/>
    </source>
</evidence>
<dbReference type="PANTHER" id="PTHR23359">
    <property type="entry name" value="NUCLEOTIDE KINASE"/>
    <property type="match status" value="1"/>
</dbReference>
<keyword evidence="10" id="KW-1185">Reference proteome</keyword>
<protein>
    <recommendedName>
        <fullName evidence="2">adenylate kinase</fullName>
        <ecNumber evidence="2">2.7.4.3</ecNumber>
    </recommendedName>
</protein>
<evidence type="ECO:0000256" key="3">
    <source>
        <dbReference type="ARBA" id="ARBA00022490"/>
    </source>
</evidence>
<dbReference type="PRINTS" id="PR00094">
    <property type="entry name" value="ADENYLTKNASE"/>
</dbReference>
<keyword evidence="5" id="KW-0547">Nucleotide-binding</keyword>
<evidence type="ECO:0000256" key="7">
    <source>
        <dbReference type="ARBA" id="ARBA00022840"/>
    </source>
</evidence>
<evidence type="ECO:0000313" key="9">
    <source>
        <dbReference type="EMBL" id="CAD7659141.1"/>
    </source>
</evidence>
<dbReference type="GO" id="GO:0005524">
    <property type="term" value="F:ATP binding"/>
    <property type="evidence" value="ECO:0007669"/>
    <property type="project" value="UniProtKB-KW"/>
</dbReference>
<dbReference type="OrthoDB" id="442176at2759"/>